<comment type="caution">
    <text evidence="2">The sequence shown here is derived from an EMBL/GenBank/DDBJ whole genome shotgun (WGS) entry which is preliminary data.</text>
</comment>
<feature type="transmembrane region" description="Helical" evidence="1">
    <location>
        <begin position="201"/>
        <end position="221"/>
    </location>
</feature>
<keyword evidence="1" id="KW-0472">Membrane</keyword>
<gene>
    <name evidence="2" type="ORF">GCM10023185_38300</name>
</gene>
<keyword evidence="3" id="KW-1185">Reference proteome</keyword>
<evidence type="ECO:0000256" key="1">
    <source>
        <dbReference type="SAM" id="Phobius"/>
    </source>
</evidence>
<sequence>MFKLSSNTNYSGQVLYPVGQAVRVRKLKGGIPDMSTSGILRSASSPAPLGTATGRQLVPASGKGHGWMEVTDSKGAAGWVRFDLLTKNEPTAKLLATGGEKAAERLVKDYISRDVRIAKVLAEAAAKIVILRKLGVSEAKLAPIQARHQRLTSRLQARQQRLRSGKYLKVTQQTDAVKAQFTPTGAKKWFGISGIGIAPAAIWWLVAGGIALVSGVTWILAQKHYVGDAKESEQDLTECPTVAEQIAIVEKTDPAKAQKMREELNAMKAKNTAQGKAEGKVEAEKEAGSGPLAETGALVKWATVGFLAFKLLA</sequence>
<proteinExistence type="predicted"/>
<name>A0ABP8IR29_9BACT</name>
<dbReference type="RefSeq" id="WP_345237739.1">
    <property type="nucleotide sequence ID" value="NZ_BAABGZ010000076.1"/>
</dbReference>
<accession>A0ABP8IR29</accession>
<keyword evidence="1" id="KW-0812">Transmembrane</keyword>
<evidence type="ECO:0000313" key="2">
    <source>
        <dbReference type="EMBL" id="GAA4366869.1"/>
    </source>
</evidence>
<organism evidence="2 3">
    <name type="scientific">Hymenobacter saemangeumensis</name>
    <dbReference type="NCBI Taxonomy" id="1084522"/>
    <lineage>
        <taxon>Bacteria</taxon>
        <taxon>Pseudomonadati</taxon>
        <taxon>Bacteroidota</taxon>
        <taxon>Cytophagia</taxon>
        <taxon>Cytophagales</taxon>
        <taxon>Hymenobacteraceae</taxon>
        <taxon>Hymenobacter</taxon>
    </lineage>
</organism>
<dbReference type="Proteomes" id="UP001501153">
    <property type="component" value="Unassembled WGS sequence"/>
</dbReference>
<evidence type="ECO:0008006" key="4">
    <source>
        <dbReference type="Google" id="ProtNLM"/>
    </source>
</evidence>
<keyword evidence="1" id="KW-1133">Transmembrane helix</keyword>
<evidence type="ECO:0000313" key="3">
    <source>
        <dbReference type="Proteomes" id="UP001501153"/>
    </source>
</evidence>
<reference evidence="3" key="1">
    <citation type="journal article" date="2019" name="Int. J. Syst. Evol. Microbiol.">
        <title>The Global Catalogue of Microorganisms (GCM) 10K type strain sequencing project: providing services to taxonomists for standard genome sequencing and annotation.</title>
        <authorList>
            <consortium name="The Broad Institute Genomics Platform"/>
            <consortium name="The Broad Institute Genome Sequencing Center for Infectious Disease"/>
            <person name="Wu L."/>
            <person name="Ma J."/>
        </authorList>
    </citation>
    <scope>NUCLEOTIDE SEQUENCE [LARGE SCALE GENOMIC DNA]</scope>
    <source>
        <strain evidence="3">JCM 17923</strain>
    </source>
</reference>
<protein>
    <recommendedName>
        <fullName evidence="4">SH3b domain-containing protein</fullName>
    </recommendedName>
</protein>
<dbReference type="EMBL" id="BAABGZ010000076">
    <property type="protein sequence ID" value="GAA4366869.1"/>
    <property type="molecule type" value="Genomic_DNA"/>
</dbReference>